<comment type="similarity">
    <text evidence="1">Belongs to the glycosyl hydrolase 5 (cellulase A) family.</text>
</comment>
<proteinExistence type="inferred from homology"/>
<keyword evidence="3" id="KW-0326">Glycosidase</keyword>
<dbReference type="PANTHER" id="PTHR31308">
    <property type="match status" value="1"/>
</dbReference>
<reference evidence="6" key="1">
    <citation type="submission" date="2020-05" db="EMBL/GenBank/DDBJ databases">
        <authorList>
            <person name="Chiriac C."/>
            <person name="Salcher M."/>
            <person name="Ghai R."/>
            <person name="Kavagutti S V."/>
        </authorList>
    </citation>
    <scope>NUCLEOTIDE SEQUENCE</scope>
</reference>
<accession>A0A6J6S5Q5</accession>
<dbReference type="GO" id="GO:0004553">
    <property type="term" value="F:hydrolase activity, hydrolyzing O-glycosyl compounds"/>
    <property type="evidence" value="ECO:0007669"/>
    <property type="project" value="InterPro"/>
</dbReference>
<sequence length="498" mass="53955">MLLAVLLVSLIGATAASAQGDPRRPAAPRPTTEGRWITDPQGRVLVLHGLNMVYKLDPYAPDEIGFGRDDARFLARHGLTTVRLGLIWKAVEPQPGEYDDAYLARVRRTTQVLAEAGIWVLLDFHQDLYHERFQGEGAPDWAVLDDGLPPQPALGFPYSYFVNLGLNRAFDNFWANTAGPGGVGLQDRYAAAWAHVAQAFRGVPRVLGLDLFNEPWPGTGWQACINPLGGPTFDPRLEAFTQRSIDAIRAVDPLTPVFYEPHVLFNNGVQTTLRPEGDQLAFSFHDYCLTADAGLGEVPLPLPTDTGDPLCATFDDLVWGNTADHVATTGHPPLLTEFGATTNQPVIRDMLRRAEEAMTGWQFWAYCGCDDPTTTGPGATQALVFDPAKAPVGDNVDRAKLRSLVVPHPLAVSGTPAAYHFDRATRVFTASWSTARVDGSGGFAAGALTRISVPALVYRSAYAVQVAGGRVVSKPGASVLVVRQDRDADRVEVGVRPR</sequence>
<dbReference type="AlphaFoldDB" id="A0A6J6S5Q5"/>
<protein>
    <submittedName>
        <fullName evidence="6">Unannotated protein</fullName>
    </submittedName>
</protein>
<dbReference type="Pfam" id="PF18564">
    <property type="entry name" value="Glyco_hydro_5_C"/>
    <property type="match status" value="1"/>
</dbReference>
<dbReference type="GO" id="GO:0000272">
    <property type="term" value="P:polysaccharide catabolic process"/>
    <property type="evidence" value="ECO:0007669"/>
    <property type="project" value="InterPro"/>
</dbReference>
<dbReference type="InterPro" id="IPR041036">
    <property type="entry name" value="GH5_C"/>
</dbReference>
<feature type="domain" description="Glycoside hydrolase family 5 C-terminal" evidence="5">
    <location>
        <begin position="407"/>
        <end position="488"/>
    </location>
</feature>
<dbReference type="InterPro" id="IPR013780">
    <property type="entry name" value="Glyco_hydro_b"/>
</dbReference>
<keyword evidence="2" id="KW-0378">Hydrolase</keyword>
<organism evidence="6">
    <name type="scientific">freshwater metagenome</name>
    <dbReference type="NCBI Taxonomy" id="449393"/>
    <lineage>
        <taxon>unclassified sequences</taxon>
        <taxon>metagenomes</taxon>
        <taxon>ecological metagenomes</taxon>
    </lineage>
</organism>
<evidence type="ECO:0000256" key="2">
    <source>
        <dbReference type="ARBA" id="ARBA00022801"/>
    </source>
</evidence>
<evidence type="ECO:0000259" key="4">
    <source>
        <dbReference type="Pfam" id="PF00150"/>
    </source>
</evidence>
<gene>
    <name evidence="6" type="ORF">UFOPK2579_02527</name>
</gene>
<dbReference type="Pfam" id="PF00150">
    <property type="entry name" value="Cellulase"/>
    <property type="match status" value="1"/>
</dbReference>
<evidence type="ECO:0000256" key="3">
    <source>
        <dbReference type="ARBA" id="ARBA00023295"/>
    </source>
</evidence>
<dbReference type="InterPro" id="IPR001547">
    <property type="entry name" value="Glyco_hydro_5"/>
</dbReference>
<dbReference type="GO" id="GO:1901136">
    <property type="term" value="P:carbohydrate derivative catabolic process"/>
    <property type="evidence" value="ECO:0007669"/>
    <property type="project" value="UniProtKB-ARBA"/>
</dbReference>
<dbReference type="GO" id="GO:0016042">
    <property type="term" value="P:lipid catabolic process"/>
    <property type="evidence" value="ECO:0007669"/>
    <property type="project" value="UniProtKB-ARBA"/>
</dbReference>
<name>A0A6J6S5Q5_9ZZZZ</name>
<dbReference type="EMBL" id="CAEZXR010000383">
    <property type="protein sequence ID" value="CAB4730204.1"/>
    <property type="molecule type" value="Genomic_DNA"/>
</dbReference>
<dbReference type="PANTHER" id="PTHR31308:SF3">
    <property type="entry name" value="ENDOGLYCOCERAMIDASE"/>
    <property type="match status" value="1"/>
</dbReference>
<dbReference type="InterPro" id="IPR017853">
    <property type="entry name" value="GH"/>
</dbReference>
<feature type="domain" description="Glycoside hydrolase family 5" evidence="4">
    <location>
        <begin position="72"/>
        <end position="366"/>
    </location>
</feature>
<evidence type="ECO:0000259" key="5">
    <source>
        <dbReference type="Pfam" id="PF18564"/>
    </source>
</evidence>
<dbReference type="Gene3D" id="2.60.40.1180">
    <property type="entry name" value="Golgi alpha-mannosidase II"/>
    <property type="match status" value="1"/>
</dbReference>
<dbReference type="Gene3D" id="3.20.20.80">
    <property type="entry name" value="Glycosidases"/>
    <property type="match status" value="1"/>
</dbReference>
<evidence type="ECO:0000256" key="1">
    <source>
        <dbReference type="ARBA" id="ARBA00005641"/>
    </source>
</evidence>
<dbReference type="InterPro" id="IPR052066">
    <property type="entry name" value="Glycosphingolipid_Hydrolases"/>
</dbReference>
<evidence type="ECO:0000313" key="6">
    <source>
        <dbReference type="EMBL" id="CAB4730204.1"/>
    </source>
</evidence>
<dbReference type="SUPFAM" id="SSF51445">
    <property type="entry name" value="(Trans)glycosidases"/>
    <property type="match status" value="1"/>
</dbReference>